<evidence type="ECO:0000313" key="2">
    <source>
        <dbReference type="EMBL" id="PJK31389.1"/>
    </source>
</evidence>
<dbReference type="RefSeq" id="WP_109793815.1">
    <property type="nucleotide sequence ID" value="NZ_PHIG01000005.1"/>
</dbReference>
<evidence type="ECO:0000256" key="1">
    <source>
        <dbReference type="SAM" id="Phobius"/>
    </source>
</evidence>
<proteinExistence type="predicted"/>
<comment type="caution">
    <text evidence="2">The sequence shown here is derived from an EMBL/GenBank/DDBJ whole genome shotgun (WGS) entry which is preliminary data.</text>
</comment>
<keyword evidence="1" id="KW-0812">Transmembrane</keyword>
<accession>A0A2M9G6P1</accession>
<feature type="transmembrane region" description="Helical" evidence="1">
    <location>
        <begin position="36"/>
        <end position="60"/>
    </location>
</feature>
<dbReference type="OrthoDB" id="7366326at2"/>
<dbReference type="Pfam" id="PF19606">
    <property type="entry name" value="DUF6111"/>
    <property type="match status" value="1"/>
</dbReference>
<keyword evidence="1" id="KW-0472">Membrane</keyword>
<evidence type="ECO:0000313" key="3">
    <source>
        <dbReference type="Proteomes" id="UP000229498"/>
    </source>
</evidence>
<dbReference type="Proteomes" id="UP000229498">
    <property type="component" value="Unassembled WGS sequence"/>
</dbReference>
<gene>
    <name evidence="2" type="ORF">CVT23_01540</name>
</gene>
<dbReference type="InterPro" id="IPR046093">
    <property type="entry name" value="DUF6111"/>
</dbReference>
<sequence length="87" mass="9894">MRRFIIHVVPFLLPFVLYGIYWLIAKRRENKGLTMVPWLWLTASGLALSVITMAVLAFMMGSEPGGEYIPPRYEDGVIKPAETRPAE</sequence>
<protein>
    <submittedName>
        <fullName evidence="2">Uncharacterized protein</fullName>
    </submittedName>
</protein>
<keyword evidence="3" id="KW-1185">Reference proteome</keyword>
<keyword evidence="1" id="KW-1133">Transmembrane helix</keyword>
<dbReference type="AlphaFoldDB" id="A0A2M9G6P1"/>
<name>A0A2M9G6P1_9PROT</name>
<feature type="transmembrane region" description="Helical" evidence="1">
    <location>
        <begin position="6"/>
        <end position="24"/>
    </location>
</feature>
<reference evidence="2 3" key="1">
    <citation type="submission" date="2017-11" db="EMBL/GenBank/DDBJ databases">
        <title>Draft genome sequence of Rhizobiales bacterium SY3-13.</title>
        <authorList>
            <person name="Sun C."/>
        </authorList>
    </citation>
    <scope>NUCLEOTIDE SEQUENCE [LARGE SCALE GENOMIC DNA]</scope>
    <source>
        <strain evidence="2 3">SY3-13</strain>
    </source>
</reference>
<organism evidence="2 3">
    <name type="scientific">Minwuia thermotolerans</name>
    <dbReference type="NCBI Taxonomy" id="2056226"/>
    <lineage>
        <taxon>Bacteria</taxon>
        <taxon>Pseudomonadati</taxon>
        <taxon>Pseudomonadota</taxon>
        <taxon>Alphaproteobacteria</taxon>
        <taxon>Minwuiales</taxon>
        <taxon>Minwuiaceae</taxon>
        <taxon>Minwuia</taxon>
    </lineage>
</organism>
<dbReference type="EMBL" id="PHIG01000005">
    <property type="protein sequence ID" value="PJK31389.1"/>
    <property type="molecule type" value="Genomic_DNA"/>
</dbReference>